<dbReference type="Proteomes" id="UP000296455">
    <property type="component" value="Segment"/>
</dbReference>
<protein>
    <submittedName>
        <fullName evidence="1">Uncharacterized protein</fullName>
    </submittedName>
</protein>
<evidence type="ECO:0000313" key="2">
    <source>
        <dbReference type="Proteomes" id="UP000296455"/>
    </source>
</evidence>
<proteinExistence type="predicted"/>
<evidence type="ECO:0000313" key="1">
    <source>
        <dbReference type="EMBL" id="QBX06496.1"/>
    </source>
</evidence>
<dbReference type="EMBL" id="MK552140">
    <property type="protein sequence ID" value="QBX06496.1"/>
    <property type="molecule type" value="Genomic_DNA"/>
</dbReference>
<keyword evidence="2" id="KW-1185">Reference proteome</keyword>
<name>A0A4D5ZD83_9CAUD</name>
<reference evidence="1 2" key="1">
    <citation type="submission" date="2019-02" db="EMBL/GenBank/DDBJ databases">
        <title>Complete genome sequence of Burkholderia cenocepacia phage BcepSaruman.</title>
        <authorList>
            <person name="Park K."/>
            <person name="Liu M."/>
            <person name="Gill J."/>
        </authorList>
    </citation>
    <scope>NUCLEOTIDE SEQUENCE [LARGE SCALE GENOMIC DNA]</scope>
</reference>
<gene>
    <name evidence="1" type="ORF">BcepSaruman_083</name>
</gene>
<sequence length="236" mass="24305">MSFYLPATKIEQSTEMNVAPQSVFTAEGQVVARAKGNTANGVFPSTGQATDLFCGFAFAGTSAAPFPEPTYNKVETFLVPATGKVKLSLAPISNTEYFAFDVTANAPATGTTLAVDSITGLTPGNTVTVTYKYALTAVQRRVLFGDVQPGGYIGDYIGQIGVITRGTVFTSQFDASQNWQAAGSDAAHTILMGAGGQVTMGDPAAATPAGTPIPGAYVLSVPGSDIPFLGLSFDAH</sequence>
<organism evidence="1 2">
    <name type="scientific">Burkholderia phage BcepSaruman</name>
    <dbReference type="NCBI Taxonomy" id="2530032"/>
    <lineage>
        <taxon>Viruses</taxon>
        <taxon>Duplodnaviria</taxon>
        <taxon>Heunggongvirae</taxon>
        <taxon>Uroviricota</taxon>
        <taxon>Caudoviricetes</taxon>
        <taxon>Sarumanvirus</taxon>
        <taxon>Sarumanvirus bcepsaruman</taxon>
    </lineage>
</organism>
<accession>A0A4D5ZD83</accession>